<keyword evidence="2" id="KW-1185">Reference proteome</keyword>
<organism evidence="1 2">
    <name type="scientific">Saccharomyces eubayanus</name>
    <name type="common">Yeast</name>
    <dbReference type="NCBI Taxonomy" id="1080349"/>
    <lineage>
        <taxon>Eukaryota</taxon>
        <taxon>Fungi</taxon>
        <taxon>Dikarya</taxon>
        <taxon>Ascomycota</taxon>
        <taxon>Saccharomycotina</taxon>
        <taxon>Saccharomycetes</taxon>
        <taxon>Saccharomycetales</taxon>
        <taxon>Saccharomycetaceae</taxon>
        <taxon>Saccharomyces</taxon>
    </lineage>
</organism>
<gene>
    <name evidence="1" type="primary">U6500D03940</name>
    <name evidence="1" type="ORF">SEUBUCD650_0D03940</name>
</gene>
<proteinExistence type="predicted"/>
<accession>A0ABN8VU23</accession>
<dbReference type="Pfam" id="PF08315">
    <property type="entry name" value="cwf18"/>
    <property type="match status" value="1"/>
</dbReference>
<evidence type="ECO:0000313" key="2">
    <source>
        <dbReference type="Proteomes" id="UP001152964"/>
    </source>
</evidence>
<name>A0ABN8VU23_SACEU</name>
<reference evidence="1" key="1">
    <citation type="submission" date="2022-08" db="EMBL/GenBank/DDBJ databases">
        <authorList>
            <person name="Byrne P K."/>
        </authorList>
    </citation>
    <scope>NUCLEOTIDE SEQUENCE</scope>
    <source>
        <strain evidence="1">UCD650</strain>
    </source>
</reference>
<sequence length="211" mass="23571">MYGLTCQGAKLLACFSANTYAVYSYSRGYCILNLPNMNCYRGVFNHLQCFCVSSQARKTLLQYPFIFIIMPSLRDLTIERNKSLSQLRARINKANKLSTTGFGAPFLKALDGTVNGHVLQPSPSSDSLSTIEQEISHIEMGEEDQHSHISLQRDQQTVRIGKVSETGDLKAKLASAMEELEKKTDETINSIIRKRLLQNSNYEHDTSTGPG</sequence>
<protein>
    <submittedName>
        <fullName evidence="1">Uncharacterized protein</fullName>
    </submittedName>
</protein>
<dbReference type="Proteomes" id="UP001152964">
    <property type="component" value="Chromosome 4"/>
</dbReference>
<dbReference type="EMBL" id="OX291494">
    <property type="protein sequence ID" value="CAI1925721.1"/>
    <property type="molecule type" value="Genomic_DNA"/>
</dbReference>
<evidence type="ECO:0000313" key="1">
    <source>
        <dbReference type="EMBL" id="CAI1925721.1"/>
    </source>
</evidence>
<dbReference type="InterPro" id="IPR013169">
    <property type="entry name" value="mRNA_splic_Cwf18-like"/>
</dbReference>